<evidence type="ECO:0008006" key="3">
    <source>
        <dbReference type="Google" id="ProtNLM"/>
    </source>
</evidence>
<proteinExistence type="predicted"/>
<dbReference type="PROSITE" id="PS51257">
    <property type="entry name" value="PROKAR_LIPOPROTEIN"/>
    <property type="match status" value="1"/>
</dbReference>
<dbReference type="Proteomes" id="UP000195305">
    <property type="component" value="Unassembled WGS sequence"/>
</dbReference>
<evidence type="ECO:0000313" key="1">
    <source>
        <dbReference type="EMBL" id="OUQ35108.1"/>
    </source>
</evidence>
<evidence type="ECO:0000313" key="2">
    <source>
        <dbReference type="Proteomes" id="UP000195305"/>
    </source>
</evidence>
<keyword evidence="2" id="KW-1185">Reference proteome</keyword>
<organism evidence="1 2">
    <name type="scientific">Massilimicrobiota timonensis</name>
    <dbReference type="NCBI Taxonomy" id="1776392"/>
    <lineage>
        <taxon>Bacteria</taxon>
        <taxon>Bacillati</taxon>
        <taxon>Bacillota</taxon>
        <taxon>Erysipelotrichia</taxon>
        <taxon>Erysipelotrichales</taxon>
        <taxon>Erysipelotrichaceae</taxon>
        <taxon>Massilimicrobiota</taxon>
    </lineage>
</organism>
<protein>
    <recommendedName>
        <fullName evidence="3">Lipoprotein</fullName>
    </recommendedName>
</protein>
<dbReference type="RefSeq" id="WP_087357608.1">
    <property type="nucleotide sequence ID" value="NZ_AP031415.1"/>
</dbReference>
<gene>
    <name evidence="1" type="ORF">B5E75_04580</name>
</gene>
<accession>A0A1Y4SYU9</accession>
<name>A0A1Y4SYU9_9FIRM</name>
<dbReference type="EMBL" id="NFLJ01000010">
    <property type="protein sequence ID" value="OUQ35108.1"/>
    <property type="molecule type" value="Genomic_DNA"/>
</dbReference>
<comment type="caution">
    <text evidence="1">The sequence shown here is derived from an EMBL/GenBank/DDBJ whole genome shotgun (WGS) entry which is preliminary data.</text>
</comment>
<dbReference type="OrthoDB" id="1644371at2"/>
<dbReference type="AlphaFoldDB" id="A0A1Y4SYU9"/>
<reference evidence="1 2" key="1">
    <citation type="journal article" date="2018" name="BMC Genomics">
        <title>Whole genome sequencing and function prediction of 133 gut anaerobes isolated from chicken caecum in pure cultures.</title>
        <authorList>
            <person name="Medvecky M."/>
            <person name="Cejkova D."/>
            <person name="Polansky O."/>
            <person name="Karasova D."/>
            <person name="Kubasova T."/>
            <person name="Cizek A."/>
            <person name="Rychlik I."/>
        </authorList>
    </citation>
    <scope>NUCLEOTIDE SEQUENCE [LARGE SCALE GENOMIC DNA]</scope>
    <source>
        <strain evidence="1 2">An13</strain>
    </source>
</reference>
<sequence length="171" mass="19954">MKVLRRLFVILVLIIGLFACEKDNVEISLERDGNLYEVTDLVSFYYPKDFELNANNENQKDVRFIKDEETYIYTTIIDDTDNVLDELPQLYEGQLEEDGAIDVYYSLKTIPSGIECYEFTGLYQASGMKFIQMVYFTEEASYVYGYQAPENVYEESSDTARQYLESLTVHH</sequence>